<protein>
    <submittedName>
        <fullName evidence="3">Replication initiation protein</fullName>
    </submittedName>
</protein>
<proteinExistence type="inferred from homology"/>
<dbReference type="InterPro" id="IPR036388">
    <property type="entry name" value="WH-like_DNA-bd_sf"/>
</dbReference>
<dbReference type="AlphaFoldDB" id="A0A7Y0SFP9"/>
<evidence type="ECO:0000259" key="2">
    <source>
        <dbReference type="Pfam" id="PF01051"/>
    </source>
</evidence>
<dbReference type="GO" id="GO:0006270">
    <property type="term" value="P:DNA replication initiation"/>
    <property type="evidence" value="ECO:0007669"/>
    <property type="project" value="InterPro"/>
</dbReference>
<dbReference type="EMBL" id="JABCLB010000884">
    <property type="protein sequence ID" value="NMU82636.1"/>
    <property type="molecule type" value="Genomic_DNA"/>
</dbReference>
<gene>
    <name evidence="3" type="ORF">HKB16_07045</name>
</gene>
<comment type="similarity">
    <text evidence="1">Belongs to the initiator RepB protein family.</text>
</comment>
<dbReference type="RefSeq" id="WP_169618672.1">
    <property type="nucleotide sequence ID" value="NZ_JABCLE010001180.1"/>
</dbReference>
<dbReference type="SUPFAM" id="SSF46785">
    <property type="entry name" value="Winged helix' DNA-binding domain"/>
    <property type="match status" value="1"/>
</dbReference>
<dbReference type="Pfam" id="PF01051">
    <property type="entry name" value="Rep3_N"/>
    <property type="match status" value="1"/>
</dbReference>
<comment type="caution">
    <text evidence="3">The sequence shown here is derived from an EMBL/GenBank/DDBJ whole genome shotgun (WGS) entry which is preliminary data.</text>
</comment>
<dbReference type="InterPro" id="IPR036390">
    <property type="entry name" value="WH_DNA-bd_sf"/>
</dbReference>
<dbReference type="Proteomes" id="UP000518904">
    <property type="component" value="Unassembled WGS sequence"/>
</dbReference>
<accession>A0A7Y0SFP9</accession>
<organism evidence="3 4">
    <name type="scientific">Vibrio parahaemolyticus</name>
    <dbReference type="NCBI Taxonomy" id="670"/>
    <lineage>
        <taxon>Bacteria</taxon>
        <taxon>Pseudomonadati</taxon>
        <taxon>Pseudomonadota</taxon>
        <taxon>Gammaproteobacteria</taxon>
        <taxon>Vibrionales</taxon>
        <taxon>Vibrionaceae</taxon>
        <taxon>Vibrio</taxon>
    </lineage>
</organism>
<evidence type="ECO:0000313" key="4">
    <source>
        <dbReference type="Proteomes" id="UP000518904"/>
    </source>
</evidence>
<evidence type="ECO:0000313" key="3">
    <source>
        <dbReference type="EMBL" id="NMU82636.1"/>
    </source>
</evidence>
<feature type="domain" description="Initiator Rep protein WH1" evidence="2">
    <location>
        <begin position="104"/>
        <end position="242"/>
    </location>
</feature>
<dbReference type="GO" id="GO:0003887">
    <property type="term" value="F:DNA-directed DNA polymerase activity"/>
    <property type="evidence" value="ECO:0007669"/>
    <property type="project" value="InterPro"/>
</dbReference>
<dbReference type="InterPro" id="IPR000525">
    <property type="entry name" value="Initiator_Rep_WH1"/>
</dbReference>
<reference evidence="3 4" key="1">
    <citation type="submission" date="2020-04" db="EMBL/GenBank/DDBJ databases">
        <title>Whole-genome sequencing of Vibrio spp. from China reveals different genetic environments of blaCTX-M-14 among diverse lineages.</title>
        <authorList>
            <person name="Zheng Z."/>
            <person name="Ye L."/>
            <person name="Chen S."/>
        </authorList>
    </citation>
    <scope>NUCLEOTIDE SEQUENCE [LARGE SCALE GENOMIC DNA]</scope>
    <source>
        <strain evidence="3 4">Vb0551</strain>
    </source>
</reference>
<evidence type="ECO:0000256" key="1">
    <source>
        <dbReference type="ARBA" id="ARBA00038283"/>
    </source>
</evidence>
<dbReference type="Gene3D" id="1.10.10.10">
    <property type="entry name" value="Winged helix-like DNA-binding domain superfamily/Winged helix DNA-binding domain"/>
    <property type="match status" value="2"/>
</dbReference>
<name>A0A7Y0SFP9_VIBPH</name>
<sequence>MGDLVTHFGTFKKDILTVMAIKKNNEQTVVKKVELPEVDSFELRTTQKYESKKVISPTNFKLKNEWVFADYNLSASALRLLYFSAAHFDDEVFYADKEVRKKNGKFSKVSQKIHSTIYKKSDSRTILIPATVLMKVIRGSRSQVKSNNYKQLNDAILELNSAKVTLNSKKYGKSTSKTIPIFDKVEMFRLREVGISKKIFVKLTFSIKFMPLVIACSAFTTVSFDTITNLSNSYAMRYYHWCLYELKKGASGRFSVSVSEIRKRFKIADDEFRHHFDSRLIQKPIDDVMANTDLEIYIEELQRASKTKRRARIEVATFNVTRLPEGI</sequence>